<dbReference type="InterPro" id="IPR017853">
    <property type="entry name" value="GH"/>
</dbReference>
<dbReference type="SUPFAM" id="SSF51011">
    <property type="entry name" value="Glycosyl hydrolase domain"/>
    <property type="match status" value="1"/>
</dbReference>
<keyword evidence="3" id="KW-0150">Chloroplast</keyword>
<keyword evidence="7" id="KW-0326">Glycosidase</keyword>
<evidence type="ECO:0000313" key="13">
    <source>
        <dbReference type="EMBL" id="GIM06649.1"/>
    </source>
</evidence>
<dbReference type="Proteomes" id="UP000722791">
    <property type="component" value="Unassembled WGS sequence"/>
</dbReference>
<evidence type="ECO:0000256" key="2">
    <source>
        <dbReference type="ARBA" id="ARBA00008061"/>
    </source>
</evidence>
<dbReference type="GO" id="GO:0005980">
    <property type="term" value="P:glycogen catabolic process"/>
    <property type="evidence" value="ECO:0007669"/>
    <property type="project" value="InterPro"/>
</dbReference>
<dbReference type="OrthoDB" id="204980at2759"/>
<dbReference type="CDD" id="cd02856">
    <property type="entry name" value="E_set_GDE_Isoamylase_N"/>
    <property type="match status" value="1"/>
</dbReference>
<dbReference type="GO" id="GO:0004135">
    <property type="term" value="F:amylo-alpha-1,6-glucosidase activity"/>
    <property type="evidence" value="ECO:0007669"/>
    <property type="project" value="InterPro"/>
</dbReference>
<gene>
    <name evidence="12" type="ORF">Vretifemale_12634</name>
    <name evidence="13" type="ORF">Vretimale_10910</name>
</gene>
<comment type="caution">
    <text evidence="12">The sequence shown here is derived from an EMBL/GenBank/DDBJ whole genome shotgun (WGS) entry which is preliminary data.</text>
</comment>
<proteinExistence type="inferred from homology"/>
<dbReference type="AlphaFoldDB" id="A0A8J4FNR2"/>
<feature type="non-terminal residue" evidence="12">
    <location>
        <position position="793"/>
    </location>
</feature>
<evidence type="ECO:0000256" key="3">
    <source>
        <dbReference type="ARBA" id="ARBA00022528"/>
    </source>
</evidence>
<evidence type="ECO:0000256" key="4">
    <source>
        <dbReference type="ARBA" id="ARBA00022640"/>
    </source>
</evidence>
<comment type="similarity">
    <text evidence="2">Belongs to the glycosyl hydrolase 13 family.</text>
</comment>
<accession>A0A8J4FNR2</accession>
<evidence type="ECO:0000256" key="5">
    <source>
        <dbReference type="ARBA" id="ARBA00022801"/>
    </source>
</evidence>
<evidence type="ECO:0000313" key="12">
    <source>
        <dbReference type="EMBL" id="GIL83907.1"/>
    </source>
</evidence>
<feature type="compositionally biased region" description="Basic and acidic residues" evidence="10">
    <location>
        <begin position="582"/>
        <end position="592"/>
    </location>
</feature>
<dbReference type="Gene3D" id="2.60.40.10">
    <property type="entry name" value="Immunoglobulins"/>
    <property type="match status" value="1"/>
</dbReference>
<keyword evidence="4" id="KW-0934">Plastid</keyword>
<dbReference type="EMBL" id="BNCQ01000022">
    <property type="protein sequence ID" value="GIM06649.1"/>
    <property type="molecule type" value="Genomic_DNA"/>
</dbReference>
<comment type="catalytic activity">
    <reaction evidence="8">
        <text>Hydrolysis of (1-&gt;6)-alpha-D-glucosidic branch linkages in glycogen, amylopectin and their beta-limit dextrins.</text>
        <dbReference type="EC" id="3.2.1.68"/>
    </reaction>
</comment>
<dbReference type="EMBL" id="BNCP01000028">
    <property type="protein sequence ID" value="GIL83907.1"/>
    <property type="molecule type" value="Genomic_DNA"/>
</dbReference>
<feature type="domain" description="Glycosyl hydrolase family 13 catalytic" evidence="11">
    <location>
        <begin position="264"/>
        <end position="684"/>
    </location>
</feature>
<dbReference type="Proteomes" id="UP000747110">
    <property type="component" value="Unassembled WGS sequence"/>
</dbReference>
<keyword evidence="5" id="KW-0378">Hydrolase</keyword>
<dbReference type="Gene3D" id="2.60.40.1180">
    <property type="entry name" value="Golgi alpha-mannosidase II"/>
    <property type="match status" value="1"/>
</dbReference>
<dbReference type="Pfam" id="PF02922">
    <property type="entry name" value="CBM_48"/>
    <property type="match status" value="1"/>
</dbReference>
<evidence type="ECO:0000313" key="14">
    <source>
        <dbReference type="Proteomes" id="UP000747110"/>
    </source>
</evidence>
<sequence>ISLHTAIIPLHVEVCSFIIYTSLAVVKPMLQLSTASAGVTLKPASVVTIPYAVHHPSIVVPLLRNVEASLLQCTTQHVANSWRQRLCASNGRRLAVRAHAAPAAAPPELYVNVEAGKPHPLGPSKTNRGVNFALFSRHAKSAKLCLFNKDAQQVDEIECRRTGDVFHVELVGLPGAGVRYGFKVAGDGDWGAGHRWAPGRVLLDPYAPLVSGRRKFGVRDAVEQFKGKDGSLFLGTYDFDLAPYDWGSDYRRPGHALKDLVIYEVPVRCFTADASSGLPQQQRGTFAGLAAKAPYLASLGVNAVELLPVFEWDELEFRRTPNPREHMTNVWGYSHINFFAPMSRLASSSAAGEGPEAVAREFKDMVKSLHAHGIEVILDVVYNHTAEADDKDPYTLSFRGIDNKTYYMIDPDQFVKLVNWSGCGNTVNANNPTVTQLIIDSLVRWVEEYHVDGFRFDLASCLCRDERGRPMAAPPLIRTISKHPLLSQVKLIAEPWDIGMYQVGSFPNWDMWAEWNGRYRDDMRKFIKGDPGMKRAFATRLAGSADLYNNHNRRPYHSINFITAHDGFSLYDMVSYNEKRNGANGEGNRDGTNDNFSWNCGAEGPTTDPGVTALRQRQIRNYLVALMMSQGTPMIVSGDEVGKSHDGNNNWYGHDTAMAHLQWTEGEPQRDALLRFTSELIKFRRSHPALGREHFLSPGDITWHEDNWHNDESRFLAFTLHHGEAGDIYAAFNAHSFSVAVSLPRPPPGRKWCRLVDTNLPPPKDVTPGGNAGVDDVYSVQAYSSIILIAKPL</sequence>
<dbReference type="InterPro" id="IPR011837">
    <property type="entry name" value="Glycogen_debranch_GlgX"/>
</dbReference>
<dbReference type="GO" id="GO:0019156">
    <property type="term" value="F:isoamylase activity"/>
    <property type="evidence" value="ECO:0007669"/>
    <property type="project" value="UniProtKB-EC"/>
</dbReference>
<dbReference type="FunFam" id="3.20.20.80:FF:000054">
    <property type="entry name" value="Glycogen debranching enzyme"/>
    <property type="match status" value="1"/>
</dbReference>
<dbReference type="InterPro" id="IPR013783">
    <property type="entry name" value="Ig-like_fold"/>
</dbReference>
<reference evidence="12" key="1">
    <citation type="journal article" date="2021" name="Proc. Natl. Acad. Sci. U.S.A.">
        <title>Three genomes in the algal genus Volvox reveal the fate of a haploid sex-determining region after a transition to homothallism.</title>
        <authorList>
            <person name="Yamamoto K."/>
            <person name="Hamaji T."/>
            <person name="Kawai-Toyooka H."/>
            <person name="Matsuzaki R."/>
            <person name="Takahashi F."/>
            <person name="Nishimura Y."/>
            <person name="Kawachi M."/>
            <person name="Noguchi H."/>
            <person name="Minakuchi Y."/>
            <person name="Umen J.G."/>
            <person name="Toyoda A."/>
            <person name="Nozaki H."/>
        </authorList>
    </citation>
    <scope>NUCLEOTIDE SEQUENCE</scope>
    <source>
        <strain evidence="13">NIES-3785</strain>
        <strain evidence="12">NIES-3786</strain>
    </source>
</reference>
<evidence type="ECO:0000256" key="6">
    <source>
        <dbReference type="ARBA" id="ARBA00022946"/>
    </source>
</evidence>
<name>A0A8J4FNR2_9CHLO</name>
<dbReference type="Pfam" id="PF00128">
    <property type="entry name" value="Alpha-amylase"/>
    <property type="match status" value="1"/>
</dbReference>
<evidence type="ECO:0000256" key="9">
    <source>
        <dbReference type="ARBA" id="ARBA00066531"/>
    </source>
</evidence>
<keyword evidence="14" id="KW-1185">Reference proteome</keyword>
<dbReference type="Gene3D" id="3.20.20.80">
    <property type="entry name" value="Glycosidases"/>
    <property type="match status" value="1"/>
</dbReference>
<evidence type="ECO:0000256" key="7">
    <source>
        <dbReference type="ARBA" id="ARBA00023295"/>
    </source>
</evidence>
<dbReference type="InterPro" id="IPR044505">
    <property type="entry name" value="GlgX_Isoamylase_N_E_set"/>
</dbReference>
<organism evidence="12 14">
    <name type="scientific">Volvox reticuliferus</name>
    <dbReference type="NCBI Taxonomy" id="1737510"/>
    <lineage>
        <taxon>Eukaryota</taxon>
        <taxon>Viridiplantae</taxon>
        <taxon>Chlorophyta</taxon>
        <taxon>core chlorophytes</taxon>
        <taxon>Chlorophyceae</taxon>
        <taxon>CS clade</taxon>
        <taxon>Chlamydomonadales</taxon>
        <taxon>Volvocaceae</taxon>
        <taxon>Volvox</taxon>
    </lineage>
</organism>
<dbReference type="PANTHER" id="PTHR43002">
    <property type="entry name" value="GLYCOGEN DEBRANCHING ENZYME"/>
    <property type="match status" value="1"/>
</dbReference>
<dbReference type="InterPro" id="IPR006047">
    <property type="entry name" value="GH13_cat_dom"/>
</dbReference>
<dbReference type="Pfam" id="PF21156">
    <property type="entry name" value="ISOA1-3_C"/>
    <property type="match status" value="1"/>
</dbReference>
<dbReference type="EC" id="3.2.1.68" evidence="9"/>
<feature type="region of interest" description="Disordered" evidence="10">
    <location>
        <begin position="582"/>
        <end position="611"/>
    </location>
</feature>
<evidence type="ECO:0000259" key="11">
    <source>
        <dbReference type="SMART" id="SM00642"/>
    </source>
</evidence>
<dbReference type="SUPFAM" id="SSF51445">
    <property type="entry name" value="(Trans)glycosidases"/>
    <property type="match status" value="1"/>
</dbReference>
<keyword evidence="6" id="KW-0809">Transit peptide</keyword>
<dbReference type="InterPro" id="IPR014756">
    <property type="entry name" value="Ig_E-set"/>
</dbReference>
<dbReference type="CDD" id="cd11326">
    <property type="entry name" value="AmyAc_Glg_debranch"/>
    <property type="match status" value="1"/>
</dbReference>
<dbReference type="SUPFAM" id="SSF81296">
    <property type="entry name" value="E set domains"/>
    <property type="match status" value="1"/>
</dbReference>
<evidence type="ECO:0000256" key="8">
    <source>
        <dbReference type="ARBA" id="ARBA00051664"/>
    </source>
</evidence>
<dbReference type="InterPro" id="IPR048650">
    <property type="entry name" value="ISOA1-3-like_C"/>
</dbReference>
<dbReference type="GO" id="GO:0009507">
    <property type="term" value="C:chloroplast"/>
    <property type="evidence" value="ECO:0007669"/>
    <property type="project" value="UniProtKB-SubCell"/>
</dbReference>
<comment type="subcellular location">
    <subcellularLocation>
        <location evidence="1">Plastid</location>
        <location evidence="1">Chloroplast</location>
    </subcellularLocation>
</comment>
<evidence type="ECO:0000256" key="1">
    <source>
        <dbReference type="ARBA" id="ARBA00004229"/>
    </source>
</evidence>
<dbReference type="SMART" id="SM00642">
    <property type="entry name" value="Aamy"/>
    <property type="match status" value="1"/>
</dbReference>
<protein>
    <recommendedName>
        <fullName evidence="9">isoamylase</fullName>
        <ecNumber evidence="9">3.2.1.68</ecNumber>
    </recommendedName>
</protein>
<dbReference type="NCBIfam" id="TIGR02100">
    <property type="entry name" value="glgX_debranch"/>
    <property type="match status" value="1"/>
</dbReference>
<dbReference type="InterPro" id="IPR013780">
    <property type="entry name" value="Glyco_hydro_b"/>
</dbReference>
<dbReference type="InterPro" id="IPR004193">
    <property type="entry name" value="Glyco_hydro_13_N"/>
</dbReference>
<evidence type="ECO:0000256" key="10">
    <source>
        <dbReference type="SAM" id="MobiDB-lite"/>
    </source>
</evidence>